<feature type="region of interest" description="Disordered" evidence="1">
    <location>
        <begin position="257"/>
        <end position="276"/>
    </location>
</feature>
<dbReference type="OrthoDB" id="4424523at2759"/>
<sequence length="344" mass="39078">MLHYSRILSATRKFLVKAAPPTPPRWLATQTIPQNMARQLTDADRARAQAYLDAMEDAVAAIPEYDPERIQAACEEVARAHPIDDALREAYSAELLKKMADPVSVSYLSSNFLKDDAPWGLVVYRGSYNNDEAWERMLVQIRRDVDTALELAGQQELAKRHDLVIVDDRSRFDGAGPDQIRHHFTDWAVGELQRNWSPGTQIPSKGALLSATGIMDYLYQCGPRYNFCLFVDDTCLESLDRMAMPVVKLISRRWTQGGERQQGSDDDETPGWEGGVTNNEFEDVGWVYVHMCDYVDVQSQLEESDDWVDVYVRPPLMRFETGFKHSPGFWRRGGSFWDGSESVG</sequence>
<name>A0A9N9UEG9_9HYPO</name>
<gene>
    <name evidence="2" type="ORF">CBYS24578_00014736</name>
</gene>
<protein>
    <submittedName>
        <fullName evidence="2">Uncharacterized protein</fullName>
    </submittedName>
</protein>
<dbReference type="EMBL" id="CABFNO020001465">
    <property type="protein sequence ID" value="CAG9989194.1"/>
    <property type="molecule type" value="Genomic_DNA"/>
</dbReference>
<dbReference type="AlphaFoldDB" id="A0A9N9UEG9"/>
<evidence type="ECO:0000256" key="1">
    <source>
        <dbReference type="SAM" id="MobiDB-lite"/>
    </source>
</evidence>
<dbReference type="Proteomes" id="UP000754883">
    <property type="component" value="Unassembled WGS sequence"/>
</dbReference>
<accession>A0A9N9UEG9</accession>
<evidence type="ECO:0000313" key="3">
    <source>
        <dbReference type="Proteomes" id="UP000754883"/>
    </source>
</evidence>
<reference evidence="2" key="1">
    <citation type="submission" date="2021-10" db="EMBL/GenBank/DDBJ databases">
        <authorList>
            <person name="Piombo E."/>
        </authorList>
    </citation>
    <scope>NUCLEOTIDE SEQUENCE</scope>
</reference>
<evidence type="ECO:0000313" key="2">
    <source>
        <dbReference type="EMBL" id="CAG9989194.1"/>
    </source>
</evidence>
<organism evidence="2 3">
    <name type="scientific">Clonostachys byssicola</name>
    <dbReference type="NCBI Taxonomy" id="160290"/>
    <lineage>
        <taxon>Eukaryota</taxon>
        <taxon>Fungi</taxon>
        <taxon>Dikarya</taxon>
        <taxon>Ascomycota</taxon>
        <taxon>Pezizomycotina</taxon>
        <taxon>Sordariomycetes</taxon>
        <taxon>Hypocreomycetidae</taxon>
        <taxon>Hypocreales</taxon>
        <taxon>Bionectriaceae</taxon>
        <taxon>Clonostachys</taxon>
    </lineage>
</organism>
<keyword evidence="3" id="KW-1185">Reference proteome</keyword>
<proteinExistence type="predicted"/>
<comment type="caution">
    <text evidence="2">The sequence shown here is derived from an EMBL/GenBank/DDBJ whole genome shotgun (WGS) entry which is preliminary data.</text>
</comment>